<keyword evidence="5" id="KW-0732">Signal</keyword>
<keyword evidence="4" id="KW-0479">Metal-binding</keyword>
<dbReference type="PRINTS" id="PR00690">
    <property type="entry name" value="ADHESNFAMILY"/>
</dbReference>
<gene>
    <name evidence="7" type="ORF">UABAM_06031</name>
</gene>
<evidence type="ECO:0000256" key="6">
    <source>
        <dbReference type="RuleBase" id="RU003512"/>
    </source>
</evidence>
<comment type="similarity">
    <text evidence="2 6">Belongs to the bacterial solute-binding protein 9 family.</text>
</comment>
<organism evidence="7 8">
    <name type="scientific">Uabimicrobium amorphum</name>
    <dbReference type="NCBI Taxonomy" id="2596890"/>
    <lineage>
        <taxon>Bacteria</taxon>
        <taxon>Pseudomonadati</taxon>
        <taxon>Planctomycetota</taxon>
        <taxon>Candidatus Uabimicrobiia</taxon>
        <taxon>Candidatus Uabimicrobiales</taxon>
        <taxon>Candidatus Uabimicrobiaceae</taxon>
        <taxon>Candidatus Uabimicrobium</taxon>
    </lineage>
</organism>
<dbReference type="EMBL" id="AP019860">
    <property type="protein sequence ID" value="BBM87619.1"/>
    <property type="molecule type" value="Genomic_DNA"/>
</dbReference>
<evidence type="ECO:0000313" key="7">
    <source>
        <dbReference type="EMBL" id="BBM87619.1"/>
    </source>
</evidence>
<dbReference type="InterPro" id="IPR050492">
    <property type="entry name" value="Bact_metal-bind_prot9"/>
</dbReference>
<dbReference type="RefSeq" id="WP_151971630.1">
    <property type="nucleotide sequence ID" value="NZ_AP019860.1"/>
</dbReference>
<dbReference type="PRINTS" id="PR00691">
    <property type="entry name" value="ADHESINB"/>
</dbReference>
<accession>A0A5S9IT49</accession>
<keyword evidence="3 6" id="KW-0813">Transport</keyword>
<name>A0A5S9IT49_UABAM</name>
<dbReference type="GO" id="GO:0030313">
    <property type="term" value="C:cell envelope"/>
    <property type="evidence" value="ECO:0007669"/>
    <property type="project" value="UniProtKB-SubCell"/>
</dbReference>
<evidence type="ECO:0000256" key="1">
    <source>
        <dbReference type="ARBA" id="ARBA00004196"/>
    </source>
</evidence>
<sequence>MTKYMISLLLILLVIPCYADRDKLYVVSTTGMIADALENVGGDLITVDSLMGPGVDPHLYKATANDTKKLARADIIFYNGLHLEGKMQKILMTMSRRKIVCAITNGIPESKLIKPEGFDGLHDPHIWFNVSLWQEAVKKITGVLCGVDQKNAQAYQKNSEAYIKKLQTLHSWAQQQINLIPQKSRVLITAHDAFGYMGKAYGFEVMGLQGVSTVTESGIKDIERIVQVIVSRNIKAIFEETSVMNKGVEAVIEHCKELGHEVKMGGSLFSDAMGEPGTIEGTYVGMVEHNVKTIVRALSSTDKE</sequence>
<dbReference type="PANTHER" id="PTHR42953">
    <property type="entry name" value="HIGH-AFFINITY ZINC UPTAKE SYSTEM PROTEIN ZNUA-RELATED"/>
    <property type="match status" value="1"/>
</dbReference>
<dbReference type="Proteomes" id="UP000326354">
    <property type="component" value="Chromosome"/>
</dbReference>
<evidence type="ECO:0000256" key="2">
    <source>
        <dbReference type="ARBA" id="ARBA00011028"/>
    </source>
</evidence>
<evidence type="ECO:0000256" key="5">
    <source>
        <dbReference type="ARBA" id="ARBA00022729"/>
    </source>
</evidence>
<evidence type="ECO:0000313" key="8">
    <source>
        <dbReference type="Proteomes" id="UP000326354"/>
    </source>
</evidence>
<keyword evidence="7" id="KW-0449">Lipoprotein</keyword>
<dbReference type="OrthoDB" id="9793396at2"/>
<dbReference type="GO" id="GO:0046872">
    <property type="term" value="F:metal ion binding"/>
    <property type="evidence" value="ECO:0007669"/>
    <property type="project" value="UniProtKB-KW"/>
</dbReference>
<keyword evidence="8" id="KW-1185">Reference proteome</keyword>
<comment type="subcellular location">
    <subcellularLocation>
        <location evidence="1">Cell envelope</location>
    </subcellularLocation>
</comment>
<dbReference type="InterPro" id="IPR006127">
    <property type="entry name" value="ZnuA-like"/>
</dbReference>
<dbReference type="SUPFAM" id="SSF53807">
    <property type="entry name" value="Helical backbone' metal receptor"/>
    <property type="match status" value="1"/>
</dbReference>
<reference evidence="7 8" key="1">
    <citation type="submission" date="2019-08" db="EMBL/GenBank/DDBJ databases">
        <title>Complete genome sequence of Candidatus Uab amorphum.</title>
        <authorList>
            <person name="Shiratori T."/>
            <person name="Suzuki S."/>
            <person name="Kakizawa Y."/>
            <person name="Ishida K."/>
        </authorList>
    </citation>
    <scope>NUCLEOTIDE SEQUENCE [LARGE SCALE GENOMIC DNA]</scope>
    <source>
        <strain evidence="7 8">SRT547</strain>
    </source>
</reference>
<dbReference type="PANTHER" id="PTHR42953:SF1">
    <property type="entry name" value="METAL-BINDING PROTEIN HI_0362-RELATED"/>
    <property type="match status" value="1"/>
</dbReference>
<dbReference type="Pfam" id="PF01297">
    <property type="entry name" value="ZnuA"/>
    <property type="match status" value="1"/>
</dbReference>
<dbReference type="GO" id="GO:0030001">
    <property type="term" value="P:metal ion transport"/>
    <property type="evidence" value="ECO:0007669"/>
    <property type="project" value="InterPro"/>
</dbReference>
<dbReference type="InterPro" id="IPR006128">
    <property type="entry name" value="Lipoprotein_PsaA-like"/>
</dbReference>
<evidence type="ECO:0000256" key="3">
    <source>
        <dbReference type="ARBA" id="ARBA00022448"/>
    </source>
</evidence>
<dbReference type="AlphaFoldDB" id="A0A5S9IT49"/>
<evidence type="ECO:0000256" key="4">
    <source>
        <dbReference type="ARBA" id="ARBA00022723"/>
    </source>
</evidence>
<dbReference type="KEGG" id="uam:UABAM_06031"/>
<protein>
    <submittedName>
        <fullName evidence="7">Manganese-binding lipoprotein MntA</fullName>
    </submittedName>
</protein>
<proteinExistence type="inferred from homology"/>
<dbReference type="Gene3D" id="3.40.50.1980">
    <property type="entry name" value="Nitrogenase molybdenum iron protein domain"/>
    <property type="match status" value="2"/>
</dbReference>
<dbReference type="GO" id="GO:0007155">
    <property type="term" value="P:cell adhesion"/>
    <property type="evidence" value="ECO:0007669"/>
    <property type="project" value="InterPro"/>
</dbReference>
<dbReference type="InterPro" id="IPR006129">
    <property type="entry name" value="AdhesinB"/>
</dbReference>